<dbReference type="OrthoDB" id="5828209at2759"/>
<protein>
    <submittedName>
        <fullName evidence="7">RING-type domain-containing protein</fullName>
    </submittedName>
</protein>
<evidence type="ECO:0000313" key="8">
    <source>
        <dbReference type="Proteomes" id="UP000001940"/>
    </source>
</evidence>
<keyword evidence="8" id="KW-1185">Reference proteome</keyword>
<dbReference type="IntAct" id="Q22055">
    <property type="interactions" value="1"/>
</dbReference>
<proteinExistence type="predicted"/>
<dbReference type="InterPro" id="IPR001841">
    <property type="entry name" value="Znf_RING"/>
</dbReference>
<dbReference type="PaxDb" id="6239-T01C3.3"/>
<dbReference type="InterPro" id="IPR013083">
    <property type="entry name" value="Znf_RING/FYVE/PHD"/>
</dbReference>
<sequence>MSSSGSPPSTLVSTFEEAIAKLTSLFGMMRMMEAEIKDQRNNLQALKNSQRLSVRGSIQSNMSSRTDGILQRRLDETERKLAKTSAELKAKDEKLKKETASLEASREAHRLLQEESNKSKVSVMRLTFKLNRITHESVKEQAVLKKKLLDCETRLATYSECLVCYQKFDENTRIPRVMDCGHTLCDFCINQIVKMAGCYSATCPFDRVRIFGFGKSRRLEDRPCNRFIMK</sequence>
<evidence type="ECO:0000313" key="7">
    <source>
        <dbReference type="EMBL" id="CAB01659.2"/>
    </source>
</evidence>
<dbReference type="PANTHER" id="PTHR47156:SF5">
    <property type="entry name" value="RING-TYPE DOMAIN-CONTAINING PROTEIN"/>
    <property type="match status" value="1"/>
</dbReference>
<dbReference type="SMART" id="SM00184">
    <property type="entry name" value="RING"/>
    <property type="match status" value="1"/>
</dbReference>
<evidence type="ECO:0000256" key="5">
    <source>
        <dbReference type="SAM" id="Coils"/>
    </source>
</evidence>
<dbReference type="PIR" id="T24281">
    <property type="entry name" value="T24281"/>
</dbReference>
<feature type="domain" description="RING-type" evidence="6">
    <location>
        <begin position="161"/>
        <end position="207"/>
    </location>
</feature>
<dbReference type="GO" id="GO:0008270">
    <property type="term" value="F:zinc ion binding"/>
    <property type="evidence" value="ECO:0007669"/>
    <property type="project" value="UniProtKB-KW"/>
</dbReference>
<evidence type="ECO:0000256" key="1">
    <source>
        <dbReference type="ARBA" id="ARBA00022723"/>
    </source>
</evidence>
<dbReference type="AGR" id="WB:WBGene00011320"/>
<keyword evidence="5" id="KW-0175">Coiled coil</keyword>
<dbReference type="InterPro" id="IPR017907">
    <property type="entry name" value="Znf_RING_CS"/>
</dbReference>
<dbReference type="MINT" id="Q22055"/>
<evidence type="ECO:0000259" key="6">
    <source>
        <dbReference type="PROSITE" id="PS50089"/>
    </source>
</evidence>
<gene>
    <name evidence="7" type="ORF">CELE_T01C3.3</name>
    <name evidence="7 9" type="ORF">T01C3.3</name>
</gene>
<evidence type="ECO:0000256" key="2">
    <source>
        <dbReference type="ARBA" id="ARBA00022771"/>
    </source>
</evidence>
<accession>Q22055</accession>
<evidence type="ECO:0000313" key="9">
    <source>
        <dbReference type="WormBase" id="T01C3.3"/>
    </source>
</evidence>
<dbReference type="HOGENOM" id="CLU_1355744_0_0_1"/>
<keyword evidence="2 4" id="KW-0863">Zinc-finger</keyword>
<dbReference type="SUPFAM" id="SSF57850">
    <property type="entry name" value="RING/U-box"/>
    <property type="match status" value="1"/>
</dbReference>
<dbReference type="WormBase" id="T01C3.3">
    <property type="protein sequence ID" value="CE52818"/>
    <property type="gene ID" value="WBGene00011320"/>
</dbReference>
<feature type="coiled-coil region" evidence="5">
    <location>
        <begin position="74"/>
        <end position="115"/>
    </location>
</feature>
<dbReference type="SMR" id="Q22055"/>
<reference evidence="7 8" key="1">
    <citation type="journal article" date="1998" name="Science">
        <title>Genome sequence of the nematode C. elegans: a platform for investigating biology.</title>
        <authorList>
            <consortium name="The C. elegans sequencing consortium"/>
            <person name="Sulson J.E."/>
            <person name="Waterston R."/>
        </authorList>
    </citation>
    <scope>NUCLEOTIDE SEQUENCE [LARGE SCALE GENOMIC DNA]</scope>
    <source>
        <strain evidence="7 8">Bristol N2</strain>
    </source>
</reference>
<keyword evidence="1" id="KW-0479">Metal-binding</keyword>
<evidence type="ECO:0000256" key="4">
    <source>
        <dbReference type="PROSITE-ProRule" id="PRU00175"/>
    </source>
</evidence>
<dbReference type="PROSITE" id="PS00518">
    <property type="entry name" value="ZF_RING_1"/>
    <property type="match status" value="1"/>
</dbReference>
<dbReference type="eggNOG" id="KOG4185">
    <property type="taxonomic scope" value="Eukaryota"/>
</dbReference>
<dbReference type="STRING" id="6239.T01C3.3.1"/>
<keyword evidence="3" id="KW-0862">Zinc</keyword>
<dbReference type="AlphaFoldDB" id="Q22055"/>
<dbReference type="Gene3D" id="3.30.40.10">
    <property type="entry name" value="Zinc/RING finger domain, C3HC4 (zinc finger)"/>
    <property type="match status" value="1"/>
</dbReference>
<dbReference type="EMBL" id="BX284605">
    <property type="protein sequence ID" value="CAB01659.2"/>
    <property type="molecule type" value="Genomic_DNA"/>
</dbReference>
<dbReference type="Bgee" id="WBGene00011320">
    <property type="expression patterns" value="Expressed in germ line (C elegans) and 3 other cell types or tissues"/>
</dbReference>
<dbReference type="Proteomes" id="UP000001940">
    <property type="component" value="Chromosome V"/>
</dbReference>
<dbReference type="InParanoid" id="Q22055"/>
<dbReference type="PANTHER" id="PTHR47156">
    <property type="entry name" value="PROTEIN CBG20824"/>
    <property type="match status" value="1"/>
</dbReference>
<dbReference type="PROSITE" id="PS50089">
    <property type="entry name" value="ZF_RING_2"/>
    <property type="match status" value="1"/>
</dbReference>
<dbReference type="Pfam" id="PF14634">
    <property type="entry name" value="zf-RING_5"/>
    <property type="match status" value="1"/>
</dbReference>
<dbReference type="DIP" id="DIP-26745N"/>
<evidence type="ECO:0000256" key="3">
    <source>
        <dbReference type="ARBA" id="ARBA00022833"/>
    </source>
</evidence>
<dbReference type="InterPro" id="IPR052667">
    <property type="entry name" value="E3_ubiquitin-ligase_RING"/>
</dbReference>
<dbReference type="PhylomeDB" id="Q22055"/>
<dbReference type="UCSC" id="T01C3.3">
    <property type="organism name" value="c. elegans"/>
</dbReference>
<name>Q22055_CAEEL</name>
<organism evidence="7 8">
    <name type="scientific">Caenorhabditis elegans</name>
    <dbReference type="NCBI Taxonomy" id="6239"/>
    <lineage>
        <taxon>Eukaryota</taxon>
        <taxon>Metazoa</taxon>
        <taxon>Ecdysozoa</taxon>
        <taxon>Nematoda</taxon>
        <taxon>Chromadorea</taxon>
        <taxon>Rhabditida</taxon>
        <taxon>Rhabditina</taxon>
        <taxon>Rhabditomorpha</taxon>
        <taxon>Rhabditoidea</taxon>
        <taxon>Rhabditidae</taxon>
        <taxon>Peloderinae</taxon>
        <taxon>Caenorhabditis</taxon>
    </lineage>
</organism>